<feature type="compositionally biased region" description="Basic and acidic residues" evidence="1">
    <location>
        <begin position="557"/>
        <end position="571"/>
    </location>
</feature>
<feature type="compositionally biased region" description="Polar residues" evidence="1">
    <location>
        <begin position="366"/>
        <end position="375"/>
    </location>
</feature>
<name>A0A5A9NNW3_9TELE</name>
<feature type="compositionally biased region" description="Basic and acidic residues" evidence="1">
    <location>
        <begin position="412"/>
        <end position="423"/>
    </location>
</feature>
<feature type="region of interest" description="Disordered" evidence="1">
    <location>
        <begin position="545"/>
        <end position="571"/>
    </location>
</feature>
<feature type="compositionally biased region" description="Polar residues" evidence="1">
    <location>
        <begin position="545"/>
        <end position="554"/>
    </location>
</feature>
<reference evidence="2 3" key="1">
    <citation type="journal article" date="2019" name="Mol. Ecol. Resour.">
        <title>Chromosome-level genome assembly of Triplophysa tibetana, a fish adapted to the harsh high-altitude environment of the Tibetan Plateau.</title>
        <authorList>
            <person name="Yang X."/>
            <person name="Liu H."/>
            <person name="Ma Z."/>
            <person name="Zou Y."/>
            <person name="Zou M."/>
            <person name="Mao Y."/>
            <person name="Li X."/>
            <person name="Wang H."/>
            <person name="Chen T."/>
            <person name="Wang W."/>
            <person name="Yang R."/>
        </authorList>
    </citation>
    <scope>NUCLEOTIDE SEQUENCE [LARGE SCALE GENOMIC DNA]</scope>
    <source>
        <strain evidence="2">TTIB1903HZAU</strain>
        <tissue evidence="2">Muscle</tissue>
    </source>
</reference>
<feature type="compositionally biased region" description="Basic residues" evidence="1">
    <location>
        <begin position="457"/>
        <end position="467"/>
    </location>
</feature>
<dbReference type="PANTHER" id="PTHR33053">
    <property type="entry name" value="PROTEIN, PUTATIVE-RELATED"/>
    <property type="match status" value="1"/>
</dbReference>
<protein>
    <submittedName>
        <fullName evidence="2">Uncharacterized protein</fullName>
    </submittedName>
</protein>
<feature type="compositionally biased region" description="Basic and acidic residues" evidence="1">
    <location>
        <begin position="430"/>
        <end position="456"/>
    </location>
</feature>
<dbReference type="EMBL" id="SOYY01000016">
    <property type="protein sequence ID" value="KAA0710651.1"/>
    <property type="molecule type" value="Genomic_DNA"/>
</dbReference>
<feature type="region of interest" description="Disordered" evidence="1">
    <location>
        <begin position="586"/>
        <end position="605"/>
    </location>
</feature>
<accession>A0A5A9NNW3</accession>
<feature type="compositionally biased region" description="Low complexity" evidence="1">
    <location>
        <begin position="376"/>
        <end position="399"/>
    </location>
</feature>
<feature type="compositionally biased region" description="Basic and acidic residues" evidence="1">
    <location>
        <begin position="468"/>
        <end position="479"/>
    </location>
</feature>
<dbReference type="Proteomes" id="UP000324632">
    <property type="component" value="Chromosome 16"/>
</dbReference>
<dbReference type="AlphaFoldDB" id="A0A5A9NNW3"/>
<evidence type="ECO:0000313" key="2">
    <source>
        <dbReference type="EMBL" id="KAA0710651.1"/>
    </source>
</evidence>
<feature type="region of interest" description="Disordered" evidence="1">
    <location>
        <begin position="1"/>
        <end position="25"/>
    </location>
</feature>
<dbReference type="PANTHER" id="PTHR33053:SF26">
    <property type="entry name" value="TRANSPOSASE DOMAIN-CONTAINING PROTEIN"/>
    <property type="match status" value="1"/>
</dbReference>
<feature type="compositionally biased region" description="Basic and acidic residues" evidence="1">
    <location>
        <begin position="486"/>
        <end position="499"/>
    </location>
</feature>
<keyword evidence="3" id="KW-1185">Reference proteome</keyword>
<organism evidence="2 3">
    <name type="scientific">Triplophysa tibetana</name>
    <dbReference type="NCBI Taxonomy" id="1572043"/>
    <lineage>
        <taxon>Eukaryota</taxon>
        <taxon>Metazoa</taxon>
        <taxon>Chordata</taxon>
        <taxon>Craniata</taxon>
        <taxon>Vertebrata</taxon>
        <taxon>Euteleostomi</taxon>
        <taxon>Actinopterygii</taxon>
        <taxon>Neopterygii</taxon>
        <taxon>Teleostei</taxon>
        <taxon>Ostariophysi</taxon>
        <taxon>Cypriniformes</taxon>
        <taxon>Nemacheilidae</taxon>
        <taxon>Triplophysa</taxon>
    </lineage>
</organism>
<feature type="compositionally biased region" description="Acidic residues" evidence="1">
    <location>
        <begin position="353"/>
        <end position="364"/>
    </location>
</feature>
<feature type="region of interest" description="Disordered" evidence="1">
    <location>
        <begin position="353"/>
        <end position="509"/>
    </location>
</feature>
<proteinExistence type="predicted"/>
<gene>
    <name evidence="2" type="ORF">E1301_Tti013026</name>
</gene>
<evidence type="ECO:0000256" key="1">
    <source>
        <dbReference type="SAM" id="MobiDB-lite"/>
    </source>
</evidence>
<sequence length="605" mass="69822">MDQFLHSDSDDDHESQRSVTDTCGLGLHNQADSGSSFESINSAIDSLAKDDSDFDTDVEYVSSDSEKEVLNDDAELDFPDLEENLRHCQWSTKSKITQISLNELLTILRKQGHLLPKDARKLLATPRAIESETKCNNGMMHEEKTYNVHIAALICDAPARAYLKRIKNHNVYHNCERCITKGSYVTRRVVFNEQGCPMRTDEAFNAVEYKNHQTAQVTRRLSEIEYANANKSKTQPEAQPRMFVSTKIMVYARAVWVEHGKEVEGTAPDNWIDIDNKIIRWPKKGEKAAFLSQHTPQDDWMTFTLVKRKMTSISIRECDDYDLTSHVEEEEDENEKLDGRKKTKRKFDDYVLESDDLEEEEESMTDPANSNVNRASQSKGAGSSHLSSHSDGSRQSDQSVHSKRYQHRKQSRHCDRSRDSDGSRHRKHSRDSDGSRHTDQKQSRQSDQSRDSDGFRNSKRYQHRKQSRHSDRSRDSDGSRHRKHSRDSDGSMHTDRSEDSNQMGHNKQSRDGIIQTFMQFIVARAYSSGYVRDYESVQTPISRYSGRSFSEQSNRSSAHESSHAEHRRETDIRFPMAMAKQLETMGEFEREEERLKDKQAFESLV</sequence>
<evidence type="ECO:0000313" key="3">
    <source>
        <dbReference type="Proteomes" id="UP000324632"/>
    </source>
</evidence>
<feature type="compositionally biased region" description="Basic residues" evidence="1">
    <location>
        <begin position="401"/>
        <end position="411"/>
    </location>
</feature>
<comment type="caution">
    <text evidence="2">The sequence shown here is derived from an EMBL/GenBank/DDBJ whole genome shotgun (WGS) entry which is preliminary data.</text>
</comment>
<feature type="compositionally biased region" description="Basic and acidic residues" evidence="1">
    <location>
        <begin position="587"/>
        <end position="605"/>
    </location>
</feature>